<proteinExistence type="predicted"/>
<dbReference type="PROSITE" id="PS50042">
    <property type="entry name" value="CNMP_BINDING_3"/>
    <property type="match status" value="1"/>
</dbReference>
<accession>A0A1I1IAJ8</accession>
<dbReference type="OrthoDB" id="82049at2157"/>
<dbReference type="AlphaFoldDB" id="A0A1I1IAJ8"/>
<evidence type="ECO:0000313" key="2">
    <source>
        <dbReference type="EMBL" id="SFC33276.1"/>
    </source>
</evidence>
<evidence type="ECO:0000313" key="3">
    <source>
        <dbReference type="Proteomes" id="UP000199161"/>
    </source>
</evidence>
<dbReference type="InterPro" id="IPR013096">
    <property type="entry name" value="Cupin_2"/>
</dbReference>
<dbReference type="SUPFAM" id="SSF51182">
    <property type="entry name" value="RmlC-like cupins"/>
    <property type="match status" value="1"/>
</dbReference>
<protein>
    <submittedName>
        <fullName evidence="2">Cupin domain protein</fullName>
    </submittedName>
</protein>
<feature type="domain" description="Cyclic nucleotide-binding" evidence="1">
    <location>
        <begin position="41"/>
        <end position="87"/>
    </location>
</feature>
<dbReference type="InterPro" id="IPR014710">
    <property type="entry name" value="RmlC-like_jellyroll"/>
</dbReference>
<dbReference type="EMBL" id="FOKW01000007">
    <property type="protein sequence ID" value="SFC33276.1"/>
    <property type="molecule type" value="Genomic_DNA"/>
</dbReference>
<dbReference type="Gene3D" id="2.60.120.10">
    <property type="entry name" value="Jelly Rolls"/>
    <property type="match status" value="1"/>
</dbReference>
<reference evidence="3" key="1">
    <citation type="submission" date="2016-10" db="EMBL/GenBank/DDBJ databases">
        <authorList>
            <person name="Varghese N."/>
            <person name="Submissions S."/>
        </authorList>
    </citation>
    <scope>NUCLEOTIDE SEQUENCE [LARGE SCALE GENOMIC DNA]</scope>
    <source>
        <strain evidence="3">DSM 13078</strain>
    </source>
</reference>
<name>A0A1I1IAJ8_NATHA</name>
<evidence type="ECO:0000259" key="1">
    <source>
        <dbReference type="PROSITE" id="PS50042"/>
    </source>
</evidence>
<keyword evidence="3" id="KW-1185">Reference proteome</keyword>
<dbReference type="InterPro" id="IPR000595">
    <property type="entry name" value="cNMP-bd_dom"/>
</dbReference>
<dbReference type="CDD" id="cd02208">
    <property type="entry name" value="cupin_RmlC-like"/>
    <property type="match status" value="1"/>
</dbReference>
<dbReference type="RefSeq" id="WP_089788660.1">
    <property type="nucleotide sequence ID" value="NZ_FOKW01000007.1"/>
</dbReference>
<gene>
    <name evidence="2" type="ORF">SAMN05444422_10750</name>
</gene>
<dbReference type="InterPro" id="IPR011051">
    <property type="entry name" value="RmlC_Cupin_sf"/>
</dbReference>
<sequence>MYSMVDLENVEPHELDDIEPTLLPIGPELRPERMRPSVWEYDAGEENTYHRQDEQEELYVVLEGTVDVTIEHGDDRDVVELTSGDVLVVSPESWRQIRAIEESRVLVVGAPNVADDAILEDR</sequence>
<organism evidence="2 3">
    <name type="scientific">Natronobacterium haloterrestre</name>
    <name type="common">Halobiforma haloterrestris</name>
    <dbReference type="NCBI Taxonomy" id="148448"/>
    <lineage>
        <taxon>Archaea</taxon>
        <taxon>Methanobacteriati</taxon>
        <taxon>Methanobacteriota</taxon>
        <taxon>Stenosarchaea group</taxon>
        <taxon>Halobacteria</taxon>
        <taxon>Halobacteriales</taxon>
        <taxon>Natrialbaceae</taxon>
        <taxon>Natronobacterium</taxon>
    </lineage>
</organism>
<dbReference type="Proteomes" id="UP000199161">
    <property type="component" value="Unassembled WGS sequence"/>
</dbReference>
<dbReference type="Pfam" id="PF07883">
    <property type="entry name" value="Cupin_2"/>
    <property type="match status" value="1"/>
</dbReference>